<dbReference type="InterPro" id="IPR001375">
    <property type="entry name" value="Peptidase_S9_cat"/>
</dbReference>
<proteinExistence type="predicted"/>
<dbReference type="EMBL" id="LK995477">
    <property type="protein sequence ID" value="CED92748.1"/>
    <property type="molecule type" value="Genomic_DNA"/>
</dbReference>
<evidence type="ECO:0000259" key="1">
    <source>
        <dbReference type="Pfam" id="PF00326"/>
    </source>
</evidence>
<organism evidence="2">
    <name type="scientific">Actinomyces succiniciruminis</name>
    <dbReference type="NCBI Taxonomy" id="1522002"/>
    <lineage>
        <taxon>Bacteria</taxon>
        <taxon>Bacillati</taxon>
        <taxon>Actinomycetota</taxon>
        <taxon>Actinomycetes</taxon>
        <taxon>Actinomycetales</taxon>
        <taxon>Actinomycetaceae</taxon>
        <taxon>Actinomyces</taxon>
    </lineage>
</organism>
<name>A0A1L7RTG3_9ACTO</name>
<dbReference type="GO" id="GO:0006508">
    <property type="term" value="P:proteolysis"/>
    <property type="evidence" value="ECO:0007669"/>
    <property type="project" value="InterPro"/>
</dbReference>
<feature type="domain" description="Peptidase S9 prolyl oligopeptidase catalytic" evidence="1">
    <location>
        <begin position="106"/>
        <end position="164"/>
    </location>
</feature>
<dbReference type="InterPro" id="IPR029058">
    <property type="entry name" value="AB_hydrolase_fold"/>
</dbReference>
<dbReference type="Gene3D" id="3.40.50.1820">
    <property type="entry name" value="alpha/beta hydrolase"/>
    <property type="match status" value="1"/>
</dbReference>
<dbReference type="AlphaFoldDB" id="A0A1L7RTG3"/>
<dbReference type="GO" id="GO:0008236">
    <property type="term" value="F:serine-type peptidase activity"/>
    <property type="evidence" value="ECO:0007669"/>
    <property type="project" value="InterPro"/>
</dbReference>
<dbReference type="SUPFAM" id="SSF53474">
    <property type="entry name" value="alpha/beta-Hydrolases"/>
    <property type="match status" value="1"/>
</dbReference>
<gene>
    <name evidence="2" type="ORF">AAM4_0728</name>
</gene>
<accession>A0A1L7RTG3</accession>
<reference evidence="2" key="1">
    <citation type="submission" date="2014-07" db="EMBL/GenBank/DDBJ databases">
        <authorList>
            <person name="Zhang J.E."/>
            <person name="Yang H."/>
            <person name="Guo J."/>
            <person name="Deng Z."/>
            <person name="Luo H."/>
            <person name="Luo M."/>
            <person name="Zhao B."/>
        </authorList>
    </citation>
    <scope>NUCLEOTIDE SEQUENCE</scope>
    <source>
        <strain evidence="2">AM4</strain>
    </source>
</reference>
<evidence type="ECO:0000313" key="2">
    <source>
        <dbReference type="EMBL" id="CED92748.1"/>
    </source>
</evidence>
<dbReference type="Pfam" id="PF00326">
    <property type="entry name" value="Peptidase_S9"/>
    <property type="match status" value="1"/>
</dbReference>
<protein>
    <submittedName>
        <fullName evidence="2">Predicted peptidase</fullName>
    </submittedName>
</protein>
<sequence length="261" mass="28286">MSTPQHGGSTPIPTDGALGTLVEGTMVDRGFVVDDLLQGSPASDIHFSLHVPDSYDGDTPFALYVACPGWGGGLWFQGVGAHLGEDFAFVANDYVPDMIIASPQLEDWGETSARQCIALTRWLMSAYNIDASRVYLSGYSGGGETISLVMGLEPALYRRALHLCSQWDGDLDALAASRVPMRMSTGANDDYYGSAPVSRTYAQLREKYLAAGLSQEGIDELVVLDVKPDEYFEGHTDFYGEHGGGLELFPHDAEVMGWLFQ</sequence>